<reference evidence="2 3" key="1">
    <citation type="submission" date="2017-09" db="EMBL/GenBank/DDBJ databases">
        <title>Genomic, metabolic, and phenotypic characteristics of bacterial isolates from the natural microbiome of the model nematode Caenorhabditis elegans.</title>
        <authorList>
            <person name="Zimmermann J."/>
            <person name="Obeng N."/>
            <person name="Yang W."/>
            <person name="Obeng O."/>
            <person name="Kissoyan K."/>
            <person name="Pees B."/>
            <person name="Dirksen P."/>
            <person name="Hoppner M."/>
            <person name="Franke A."/>
            <person name="Rosenstiel P."/>
            <person name="Leippe M."/>
            <person name="Dierking K."/>
            <person name="Kaleta C."/>
            <person name="Schulenburg H."/>
        </authorList>
    </citation>
    <scope>NUCLEOTIDE SEQUENCE [LARGE SCALE GENOMIC DNA]</scope>
    <source>
        <strain evidence="2 3">MYb73</strain>
    </source>
</reference>
<gene>
    <name evidence="2" type="ORF">CLM73_00440</name>
</gene>
<keyword evidence="1" id="KW-1133">Transmembrane helix</keyword>
<accession>A0A2S0I114</accession>
<protein>
    <submittedName>
        <fullName evidence="2">Anti-sigma factor</fullName>
    </submittedName>
</protein>
<dbReference type="OrthoDB" id="9152892at2"/>
<keyword evidence="1" id="KW-0812">Transmembrane</keyword>
<keyword evidence="1" id="KW-0472">Membrane</keyword>
<dbReference type="RefSeq" id="WP_105236859.1">
    <property type="nucleotide sequence ID" value="NZ_CP023270.1"/>
</dbReference>
<evidence type="ECO:0000256" key="1">
    <source>
        <dbReference type="SAM" id="Phobius"/>
    </source>
</evidence>
<name>A0A2S0I114_9BURK</name>
<feature type="transmembrane region" description="Helical" evidence="1">
    <location>
        <begin position="83"/>
        <end position="103"/>
    </location>
</feature>
<dbReference type="EMBL" id="CP023270">
    <property type="protein sequence ID" value="AVJ25711.1"/>
    <property type="molecule type" value="Genomic_DNA"/>
</dbReference>
<organism evidence="2 3">
    <name type="scientific">Achromobacter spanius</name>
    <dbReference type="NCBI Taxonomy" id="217203"/>
    <lineage>
        <taxon>Bacteria</taxon>
        <taxon>Pseudomonadati</taxon>
        <taxon>Pseudomonadota</taxon>
        <taxon>Betaproteobacteria</taxon>
        <taxon>Burkholderiales</taxon>
        <taxon>Alcaligenaceae</taxon>
        <taxon>Achromobacter</taxon>
    </lineage>
</organism>
<proteinExistence type="predicted"/>
<dbReference type="AlphaFoldDB" id="A0A2S0I114"/>
<keyword evidence="3" id="KW-1185">Reference proteome</keyword>
<dbReference type="Proteomes" id="UP000239477">
    <property type="component" value="Chromosome"/>
</dbReference>
<sequence length="245" mass="26565">MKERAIDDLTRNAYVDGQLDPSQLQELQAYLRAHPDEAQELEAWRRDAQRLREGAGGDGLPGNPALDPAAVRAGLRVRTRRRMAMVASLVVAVAIGGVTGWSARDTALANRVLPMQDAMQAYRLFASADAPQPDVRADAGDLQGWLDAYFAHAERLPNLSDSGFRPVGARLLATDQGPAALVIYENAGQRATFYIRPPGPGGQFLAQGSRRDGELLARYWSGQGYNYALVTAGDMRGQPAQMSES</sequence>
<evidence type="ECO:0000313" key="2">
    <source>
        <dbReference type="EMBL" id="AVJ25711.1"/>
    </source>
</evidence>
<evidence type="ECO:0000313" key="3">
    <source>
        <dbReference type="Proteomes" id="UP000239477"/>
    </source>
</evidence>